<gene>
    <name evidence="3" type="ORF">E3T61_05880</name>
</gene>
<feature type="region of interest" description="Disordered" evidence="1">
    <location>
        <begin position="1"/>
        <end position="33"/>
    </location>
</feature>
<dbReference type="RefSeq" id="WP_134639970.1">
    <property type="nucleotide sequence ID" value="NZ_SOHM01000011.1"/>
</dbReference>
<comment type="caution">
    <text evidence="3">The sequence shown here is derived from an EMBL/GenBank/DDBJ whole genome shotgun (WGS) entry which is preliminary data.</text>
</comment>
<dbReference type="EMBL" id="SOHM01000011">
    <property type="protein sequence ID" value="TFD92631.1"/>
    <property type="molecule type" value="Genomic_DNA"/>
</dbReference>
<keyword evidence="4" id="KW-1185">Reference proteome</keyword>
<feature type="domain" description="SseB protein N-terminal" evidence="2">
    <location>
        <begin position="47"/>
        <end position="176"/>
    </location>
</feature>
<protein>
    <submittedName>
        <fullName evidence="3">SseB family protein</fullName>
    </submittedName>
</protein>
<evidence type="ECO:0000259" key="2">
    <source>
        <dbReference type="Pfam" id="PF07179"/>
    </source>
</evidence>
<evidence type="ECO:0000313" key="4">
    <source>
        <dbReference type="Proteomes" id="UP000298468"/>
    </source>
</evidence>
<dbReference type="OrthoDB" id="5188303at2"/>
<organism evidence="3 4">
    <name type="scientific">Cryobacterium lactosi</name>
    <dbReference type="NCBI Taxonomy" id="1259202"/>
    <lineage>
        <taxon>Bacteria</taxon>
        <taxon>Bacillati</taxon>
        <taxon>Actinomycetota</taxon>
        <taxon>Actinomycetes</taxon>
        <taxon>Micrococcales</taxon>
        <taxon>Microbacteriaceae</taxon>
        <taxon>Cryobacterium</taxon>
    </lineage>
</organism>
<accession>A0A4V3IXT2</accession>
<name>A0A4V3IXT2_9MICO</name>
<dbReference type="AlphaFoldDB" id="A0A4V3IXT2"/>
<dbReference type="Proteomes" id="UP000298468">
    <property type="component" value="Unassembled WGS sequence"/>
</dbReference>
<reference evidence="3 4" key="1">
    <citation type="submission" date="2019-03" db="EMBL/GenBank/DDBJ databases">
        <title>Genomics of glacier-inhabiting Cryobacterium strains.</title>
        <authorList>
            <person name="Liu Q."/>
            <person name="Xin Y.-H."/>
        </authorList>
    </citation>
    <scope>NUCLEOTIDE SEQUENCE [LARGE SCALE GENOMIC DNA]</scope>
    <source>
        <strain evidence="3 4">Sr59</strain>
    </source>
</reference>
<sequence>MSPAHNLGSTGRPDPGADSAGQPWAGRSLDDTVFADDDGLPPPALIAALARFRARELGEEGVIDVLRSARLLIPLVTALGADEAPAGTTDPVGAHGLRVDKTQELSIITVAGPDGRPVLPVFSSATAMRAWNANARPVPADAARVALAAAQENTDLVVLDPTAETEFVVRRPALWAIAQSAAWTPSYASRQVAAAFEESITTELAALSVSLTAGDPEARLAGPELIVRLELVDGLSRADLDATLARLAARWAADDVIATGVDSLRVQLVASA</sequence>
<dbReference type="InterPro" id="IPR009839">
    <property type="entry name" value="SseB_N"/>
</dbReference>
<evidence type="ECO:0000313" key="3">
    <source>
        <dbReference type="EMBL" id="TFD92631.1"/>
    </source>
</evidence>
<evidence type="ECO:0000256" key="1">
    <source>
        <dbReference type="SAM" id="MobiDB-lite"/>
    </source>
</evidence>
<dbReference type="Pfam" id="PF07179">
    <property type="entry name" value="SseB"/>
    <property type="match status" value="1"/>
</dbReference>
<proteinExistence type="predicted"/>